<proteinExistence type="predicted"/>
<dbReference type="EMBL" id="JALJOU010000003">
    <property type="protein sequence ID" value="KAK9845357.1"/>
    <property type="molecule type" value="Genomic_DNA"/>
</dbReference>
<dbReference type="InterPro" id="IPR001810">
    <property type="entry name" value="F-box_dom"/>
</dbReference>
<organism evidence="5 6">
    <name type="scientific">Elliptochloris bilobata</name>
    <dbReference type="NCBI Taxonomy" id="381761"/>
    <lineage>
        <taxon>Eukaryota</taxon>
        <taxon>Viridiplantae</taxon>
        <taxon>Chlorophyta</taxon>
        <taxon>core chlorophytes</taxon>
        <taxon>Trebouxiophyceae</taxon>
        <taxon>Trebouxiophyceae incertae sedis</taxon>
        <taxon>Elliptochloris clade</taxon>
        <taxon>Elliptochloris</taxon>
    </lineage>
</organism>
<dbReference type="SMART" id="SM00369">
    <property type="entry name" value="LRR_TYP"/>
    <property type="match status" value="4"/>
</dbReference>
<dbReference type="Gene3D" id="1.20.1280.50">
    <property type="match status" value="1"/>
</dbReference>
<dbReference type="Pfam" id="PF12937">
    <property type="entry name" value="F-box-like"/>
    <property type="match status" value="1"/>
</dbReference>
<keyword evidence="6" id="KW-1185">Reference proteome</keyword>
<dbReference type="SUPFAM" id="SSF52058">
    <property type="entry name" value="L domain-like"/>
    <property type="match status" value="1"/>
</dbReference>
<evidence type="ECO:0000256" key="2">
    <source>
        <dbReference type="ARBA" id="ARBA00022614"/>
    </source>
</evidence>
<dbReference type="SMART" id="SM00256">
    <property type="entry name" value="FBOX"/>
    <property type="match status" value="1"/>
</dbReference>
<accession>A0AAW1SIH1</accession>
<dbReference type="PANTHER" id="PTHR48051">
    <property type="match status" value="1"/>
</dbReference>
<keyword evidence="2" id="KW-0433">Leucine-rich repeat</keyword>
<evidence type="ECO:0000313" key="6">
    <source>
        <dbReference type="Proteomes" id="UP001445335"/>
    </source>
</evidence>
<dbReference type="InterPro" id="IPR036047">
    <property type="entry name" value="F-box-like_dom_sf"/>
</dbReference>
<dbReference type="Proteomes" id="UP001445335">
    <property type="component" value="Unassembled WGS sequence"/>
</dbReference>
<evidence type="ECO:0000256" key="1">
    <source>
        <dbReference type="ARBA" id="ARBA00004430"/>
    </source>
</evidence>
<dbReference type="GO" id="GO:0005930">
    <property type="term" value="C:axoneme"/>
    <property type="evidence" value="ECO:0007669"/>
    <property type="project" value="UniProtKB-SubCell"/>
</dbReference>
<feature type="domain" description="F-box" evidence="4">
    <location>
        <begin position="66"/>
        <end position="114"/>
    </location>
</feature>
<dbReference type="InterPro" id="IPR032675">
    <property type="entry name" value="LRR_dom_sf"/>
</dbReference>
<dbReference type="Pfam" id="PF13855">
    <property type="entry name" value="LRR_8"/>
    <property type="match status" value="1"/>
</dbReference>
<dbReference type="Gene3D" id="3.80.10.10">
    <property type="entry name" value="Ribonuclease Inhibitor"/>
    <property type="match status" value="1"/>
</dbReference>
<keyword evidence="3" id="KW-0677">Repeat</keyword>
<dbReference type="SUPFAM" id="SSF81383">
    <property type="entry name" value="F-box domain"/>
    <property type="match status" value="1"/>
</dbReference>
<protein>
    <recommendedName>
        <fullName evidence="4">F-box domain-containing protein</fullName>
    </recommendedName>
</protein>
<dbReference type="InterPro" id="IPR050216">
    <property type="entry name" value="LRR_domain-containing"/>
</dbReference>
<evidence type="ECO:0000259" key="4">
    <source>
        <dbReference type="PROSITE" id="PS50181"/>
    </source>
</evidence>
<reference evidence="5 6" key="1">
    <citation type="journal article" date="2024" name="Nat. Commun.">
        <title>Phylogenomics reveals the evolutionary origins of lichenization in chlorophyte algae.</title>
        <authorList>
            <person name="Puginier C."/>
            <person name="Libourel C."/>
            <person name="Otte J."/>
            <person name="Skaloud P."/>
            <person name="Haon M."/>
            <person name="Grisel S."/>
            <person name="Petersen M."/>
            <person name="Berrin J.G."/>
            <person name="Delaux P.M."/>
            <person name="Dal Grande F."/>
            <person name="Keller J."/>
        </authorList>
    </citation>
    <scope>NUCLEOTIDE SEQUENCE [LARGE SCALE GENOMIC DNA]</scope>
    <source>
        <strain evidence="5 6">SAG 245.80</strain>
    </source>
</reference>
<dbReference type="InterPro" id="IPR003591">
    <property type="entry name" value="Leu-rich_rpt_typical-subtyp"/>
</dbReference>
<comment type="subcellular location">
    <subcellularLocation>
        <location evidence="1">Cytoplasm</location>
        <location evidence="1">Cytoskeleton</location>
        <location evidence="1">Cilium axoneme</location>
    </subcellularLocation>
</comment>
<sequence>MMESTSGEPELRETDAVALLLGADHSEGWRRNIRTRRGSELACSGRARGARKKPHLQDLGEQAPSEVAIASLPVDLLVHIFCHLDQRAHRFVLPLVCRHWQEVLRKPVAVWNHLDVDFAAEAEVAEVAAAEEIVAGILMPTRPPGRRRARATDVLNWVRPRAAAVRSVRMRGVREAEAEPSRQARLMVAAMRLPDPHLERLSDFTGRGLASLLGLVMASLEELVVERCYNLLTPGAFQAMGACKGLKVLSLKGIRSALGLADFRAIAGLRHLEELVLDCDQPPEAEPGAEEVKWGLGAFPEGMLHLANMTHLTLSCHYGVTQLPIGISRLNKLQVLNLDFCTLGALPASLGALTALTTLDVEGNLYLGSHFRPPPPPGVPPPPPAFPTELGALQALRYLNLNSCGLTQLPAVVSTLRSLETLDLEDNELGEAAQPGCGFDDGVSTLARLQCLNIAQCKLLRVPAVVERLSGLRILDLTNNRLTNAGLPGGLARLPHLKAIGLKKNCLTAVPRVLGAMRSLQEIYLEDNTELEVDDNMDYVAALPHLRIVMMGKQWGSWAPRSMHFLTEFAARLALRHGTTDVLRISFPGHAPASSETELL</sequence>
<dbReference type="PANTHER" id="PTHR48051:SF48">
    <property type="entry name" value="MULTIFUNCTIONAL ROCO FAMILY SIGNALING REGULATOR 1"/>
    <property type="match status" value="1"/>
</dbReference>
<dbReference type="PROSITE" id="PS50181">
    <property type="entry name" value="FBOX"/>
    <property type="match status" value="1"/>
</dbReference>
<evidence type="ECO:0000313" key="5">
    <source>
        <dbReference type="EMBL" id="KAK9845357.1"/>
    </source>
</evidence>
<dbReference type="AlphaFoldDB" id="A0AAW1SIH1"/>
<name>A0AAW1SIH1_9CHLO</name>
<evidence type="ECO:0000256" key="3">
    <source>
        <dbReference type="ARBA" id="ARBA00022737"/>
    </source>
</evidence>
<gene>
    <name evidence="5" type="ORF">WJX81_004317</name>
</gene>
<dbReference type="InterPro" id="IPR001611">
    <property type="entry name" value="Leu-rich_rpt"/>
</dbReference>
<comment type="caution">
    <text evidence="5">The sequence shown here is derived from an EMBL/GenBank/DDBJ whole genome shotgun (WGS) entry which is preliminary data.</text>
</comment>